<dbReference type="InterPro" id="IPR050832">
    <property type="entry name" value="Bact_Acetyltransf"/>
</dbReference>
<dbReference type="SUPFAM" id="SSF55729">
    <property type="entry name" value="Acyl-CoA N-acyltransferases (Nat)"/>
    <property type="match status" value="1"/>
</dbReference>
<evidence type="ECO:0000313" key="4">
    <source>
        <dbReference type="EMBL" id="MBS2097749.1"/>
    </source>
</evidence>
<keyword evidence="2" id="KW-0012">Acyltransferase</keyword>
<dbReference type="Pfam" id="PF00583">
    <property type="entry name" value="Acetyltransf_1"/>
    <property type="match status" value="1"/>
</dbReference>
<dbReference type="CDD" id="cd04301">
    <property type="entry name" value="NAT_SF"/>
    <property type="match status" value="1"/>
</dbReference>
<gene>
    <name evidence="4" type="ORF">KEM10_05615</name>
</gene>
<evidence type="ECO:0000313" key="5">
    <source>
        <dbReference type="Proteomes" id="UP000708576"/>
    </source>
</evidence>
<proteinExistence type="predicted"/>
<keyword evidence="1" id="KW-0808">Transferase</keyword>
<dbReference type="RefSeq" id="WP_212214549.1">
    <property type="nucleotide sequence ID" value="NZ_JAGUCO010000002.1"/>
</dbReference>
<dbReference type="InterPro" id="IPR000182">
    <property type="entry name" value="GNAT_dom"/>
</dbReference>
<name>A0ABS5JT89_9BACT</name>
<dbReference type="Gene3D" id="3.40.630.30">
    <property type="match status" value="1"/>
</dbReference>
<organism evidence="4 5">
    <name type="scientific">Carboxylicivirga linearis</name>
    <dbReference type="NCBI Taxonomy" id="1628157"/>
    <lineage>
        <taxon>Bacteria</taxon>
        <taxon>Pseudomonadati</taxon>
        <taxon>Bacteroidota</taxon>
        <taxon>Bacteroidia</taxon>
        <taxon>Marinilabiliales</taxon>
        <taxon>Marinilabiliaceae</taxon>
        <taxon>Carboxylicivirga</taxon>
    </lineage>
</organism>
<evidence type="ECO:0000256" key="1">
    <source>
        <dbReference type="ARBA" id="ARBA00022679"/>
    </source>
</evidence>
<feature type="domain" description="N-acetyltransferase" evidence="3">
    <location>
        <begin position="3"/>
        <end position="149"/>
    </location>
</feature>
<evidence type="ECO:0000259" key="3">
    <source>
        <dbReference type="PROSITE" id="PS51186"/>
    </source>
</evidence>
<dbReference type="InterPro" id="IPR016181">
    <property type="entry name" value="Acyl_CoA_acyltransferase"/>
</dbReference>
<dbReference type="EMBL" id="JAGUCO010000002">
    <property type="protein sequence ID" value="MBS2097749.1"/>
    <property type="molecule type" value="Genomic_DNA"/>
</dbReference>
<dbReference type="Proteomes" id="UP000708576">
    <property type="component" value="Unassembled WGS sequence"/>
</dbReference>
<accession>A0ABS5JT89</accession>
<comment type="caution">
    <text evidence="4">The sequence shown here is derived from an EMBL/GenBank/DDBJ whole genome shotgun (WGS) entry which is preliminary data.</text>
</comment>
<sequence>MQIKRTHAEDPDFIELVRLLDADLAKRDGDEHAFYAQYNKIDNLKYVVVIVDKDKPISCGAIKHYDEISMELKRMFTLPTVRGKGVASLVLQELEIWTTQLGYSRCILETGIRQPEAIALYNKNGYSLIPNYGPYINVEDSRCFMKEVK</sequence>
<evidence type="ECO:0000256" key="2">
    <source>
        <dbReference type="ARBA" id="ARBA00023315"/>
    </source>
</evidence>
<dbReference type="PANTHER" id="PTHR43877">
    <property type="entry name" value="AMINOALKYLPHOSPHONATE N-ACETYLTRANSFERASE-RELATED-RELATED"/>
    <property type="match status" value="1"/>
</dbReference>
<reference evidence="4 5" key="1">
    <citation type="journal article" date="2015" name="Int. J. Syst. Evol. Microbiol.">
        <title>Carboxylicivirga linearis sp. nov., isolated from a sea cucumber culture pond.</title>
        <authorList>
            <person name="Wang F.Q."/>
            <person name="Zhou Y.X."/>
            <person name="Lin X.Z."/>
            <person name="Chen G.J."/>
            <person name="Du Z.J."/>
        </authorList>
    </citation>
    <scope>NUCLEOTIDE SEQUENCE [LARGE SCALE GENOMIC DNA]</scope>
    <source>
        <strain evidence="4 5">FB218</strain>
    </source>
</reference>
<dbReference type="PROSITE" id="PS51186">
    <property type="entry name" value="GNAT"/>
    <property type="match status" value="1"/>
</dbReference>
<protein>
    <submittedName>
        <fullName evidence="4">GNAT family N-acetyltransferase</fullName>
    </submittedName>
</protein>
<dbReference type="PANTHER" id="PTHR43877:SF2">
    <property type="entry name" value="AMINOALKYLPHOSPHONATE N-ACETYLTRANSFERASE-RELATED"/>
    <property type="match status" value="1"/>
</dbReference>
<keyword evidence="5" id="KW-1185">Reference proteome</keyword>